<protein>
    <recommendedName>
        <fullName evidence="1">UBC core domain-containing protein</fullName>
    </recommendedName>
</protein>
<dbReference type="GO" id="GO:0005783">
    <property type="term" value="C:endoplasmic reticulum"/>
    <property type="evidence" value="ECO:0000318"/>
    <property type="project" value="GO_Central"/>
</dbReference>
<dbReference type="PROSITE" id="PS50127">
    <property type="entry name" value="UBC_2"/>
    <property type="match status" value="1"/>
</dbReference>
<keyword evidence="3" id="KW-1185">Reference proteome</keyword>
<dbReference type="GO" id="GO:0005634">
    <property type="term" value="C:nucleus"/>
    <property type="evidence" value="ECO:0000318"/>
    <property type="project" value="GO_Central"/>
</dbReference>
<dbReference type="SMART" id="SM00212">
    <property type="entry name" value="UBCc"/>
    <property type="match status" value="1"/>
</dbReference>
<dbReference type="InParanoid" id="F0ZV94"/>
<proteinExistence type="predicted"/>
<dbReference type="Proteomes" id="UP000001064">
    <property type="component" value="Unassembled WGS sequence"/>
</dbReference>
<dbReference type="CDD" id="cd23799">
    <property type="entry name" value="UBCc_UBE2J"/>
    <property type="match status" value="1"/>
</dbReference>
<dbReference type="STRING" id="5786.F0ZV94"/>
<dbReference type="RefSeq" id="XP_003291346.1">
    <property type="nucleotide sequence ID" value="XM_003291298.1"/>
</dbReference>
<dbReference type="KEGG" id="dpp:DICPUDRAFT_82011"/>
<dbReference type="OMA" id="ICISISD"/>
<dbReference type="GO" id="GO:0036503">
    <property type="term" value="P:ERAD pathway"/>
    <property type="evidence" value="ECO:0000318"/>
    <property type="project" value="GO_Central"/>
</dbReference>
<dbReference type="FunCoup" id="F0ZV94">
    <property type="interactions" value="446"/>
</dbReference>
<organism evidence="2 3">
    <name type="scientific">Dictyostelium purpureum</name>
    <name type="common">Slime mold</name>
    <dbReference type="NCBI Taxonomy" id="5786"/>
    <lineage>
        <taxon>Eukaryota</taxon>
        <taxon>Amoebozoa</taxon>
        <taxon>Evosea</taxon>
        <taxon>Eumycetozoa</taxon>
        <taxon>Dictyostelia</taxon>
        <taxon>Dictyosteliales</taxon>
        <taxon>Dictyosteliaceae</taxon>
        <taxon>Dictyostelium</taxon>
    </lineage>
</organism>
<dbReference type="GO" id="GO:0000209">
    <property type="term" value="P:protein polyubiquitination"/>
    <property type="evidence" value="ECO:0000318"/>
    <property type="project" value="GO_Central"/>
</dbReference>
<dbReference type="InterPro" id="IPR050113">
    <property type="entry name" value="Ub_conjugating_enzyme"/>
</dbReference>
<evidence type="ECO:0000313" key="3">
    <source>
        <dbReference type="Proteomes" id="UP000001064"/>
    </source>
</evidence>
<dbReference type="Gene3D" id="3.10.110.10">
    <property type="entry name" value="Ubiquitin Conjugating Enzyme"/>
    <property type="match status" value="1"/>
</dbReference>
<sequence length="168" mass="19283">MSEPNKQIHHPPTKECLSRLKKEFLEISKNPIDNILVCPHKENILEWHYVLLGSINTPYEGGVFYGQLIFNYDFPLSPPSIIMTTPSGRFETNKRICLSNSDYHKESWLPSWTVGGILIGLLSFMNENEPTAGSILTTNDEKRLLASKSMEFNKKNKTFCDLFPYLIE</sequence>
<reference evidence="3" key="1">
    <citation type="journal article" date="2011" name="Genome Biol.">
        <title>Comparative genomics of the social amoebae Dictyostelium discoideum and Dictyostelium purpureum.</title>
        <authorList>
            <consortium name="US DOE Joint Genome Institute (JGI-PGF)"/>
            <person name="Sucgang R."/>
            <person name="Kuo A."/>
            <person name="Tian X."/>
            <person name="Salerno W."/>
            <person name="Parikh A."/>
            <person name="Feasley C.L."/>
            <person name="Dalin E."/>
            <person name="Tu H."/>
            <person name="Huang E."/>
            <person name="Barry K."/>
            <person name="Lindquist E."/>
            <person name="Shapiro H."/>
            <person name="Bruce D."/>
            <person name="Schmutz J."/>
            <person name="Salamov A."/>
            <person name="Fey P."/>
            <person name="Gaudet P."/>
            <person name="Anjard C."/>
            <person name="Babu M.M."/>
            <person name="Basu S."/>
            <person name="Bushmanova Y."/>
            <person name="van der Wel H."/>
            <person name="Katoh-Kurasawa M."/>
            <person name="Dinh C."/>
            <person name="Coutinho P.M."/>
            <person name="Saito T."/>
            <person name="Elias M."/>
            <person name="Schaap P."/>
            <person name="Kay R.R."/>
            <person name="Henrissat B."/>
            <person name="Eichinger L."/>
            <person name="Rivero F."/>
            <person name="Putnam N.H."/>
            <person name="West C.M."/>
            <person name="Loomis W.F."/>
            <person name="Chisholm R.L."/>
            <person name="Shaulsky G."/>
            <person name="Strassmann J.E."/>
            <person name="Queller D.C."/>
            <person name="Kuspa A."/>
            <person name="Grigoriev I.V."/>
        </authorList>
    </citation>
    <scope>NUCLEOTIDE SEQUENCE [LARGE SCALE GENOMIC DNA]</scope>
    <source>
        <strain evidence="3">QSDP1</strain>
    </source>
</reference>
<dbReference type="InterPro" id="IPR016135">
    <property type="entry name" value="UBQ-conjugating_enzyme/RWD"/>
</dbReference>
<gene>
    <name evidence="2" type="ORF">DICPUDRAFT_82011</name>
</gene>
<dbReference type="VEuPathDB" id="AmoebaDB:DICPUDRAFT_82011"/>
<evidence type="ECO:0000313" key="2">
    <source>
        <dbReference type="EMBL" id="EGC32137.1"/>
    </source>
</evidence>
<dbReference type="eggNOG" id="KOG0894">
    <property type="taxonomic scope" value="Eukaryota"/>
</dbReference>
<dbReference type="FunFam" id="3.10.110.10:FF:000109">
    <property type="entry name" value="Ubiquitin-conjugating enzyme E2 J2-like"/>
    <property type="match status" value="1"/>
</dbReference>
<dbReference type="SUPFAM" id="SSF54495">
    <property type="entry name" value="UBC-like"/>
    <property type="match status" value="1"/>
</dbReference>
<dbReference type="OrthoDB" id="1158011at2759"/>
<dbReference type="AlphaFoldDB" id="F0ZV94"/>
<dbReference type="GeneID" id="10507517"/>
<dbReference type="GO" id="GO:0061631">
    <property type="term" value="F:ubiquitin conjugating enzyme activity"/>
    <property type="evidence" value="ECO:0000318"/>
    <property type="project" value="GO_Central"/>
</dbReference>
<feature type="domain" description="UBC core" evidence="1">
    <location>
        <begin position="15"/>
        <end position="165"/>
    </location>
</feature>
<dbReference type="EMBL" id="GL871210">
    <property type="protein sequence ID" value="EGC32137.1"/>
    <property type="molecule type" value="Genomic_DNA"/>
</dbReference>
<accession>F0ZV94</accession>
<dbReference type="Pfam" id="PF00179">
    <property type="entry name" value="UQ_con"/>
    <property type="match status" value="1"/>
</dbReference>
<evidence type="ECO:0000259" key="1">
    <source>
        <dbReference type="PROSITE" id="PS50127"/>
    </source>
</evidence>
<dbReference type="PANTHER" id="PTHR24067">
    <property type="entry name" value="UBIQUITIN-CONJUGATING ENZYME E2"/>
    <property type="match status" value="1"/>
</dbReference>
<dbReference type="InterPro" id="IPR000608">
    <property type="entry name" value="UBC"/>
</dbReference>
<name>F0ZV94_DICPU</name>